<protein>
    <recommendedName>
        <fullName evidence="3">Lipoprotein</fullName>
    </recommendedName>
</protein>
<proteinExistence type="predicted"/>
<reference evidence="1 2" key="1">
    <citation type="submission" date="2018-10" db="EMBL/GenBank/DDBJ databases">
        <title>Phylogenomics of Brevibacillus.</title>
        <authorList>
            <person name="Dunlap C."/>
        </authorList>
    </citation>
    <scope>NUCLEOTIDE SEQUENCE [LARGE SCALE GENOMIC DNA]</scope>
    <source>
        <strain evidence="1 2">DSM 100115</strain>
    </source>
</reference>
<dbReference type="AlphaFoldDB" id="A0A3M8BBP7"/>
<dbReference type="Proteomes" id="UP000268829">
    <property type="component" value="Unassembled WGS sequence"/>
</dbReference>
<evidence type="ECO:0008006" key="3">
    <source>
        <dbReference type="Google" id="ProtNLM"/>
    </source>
</evidence>
<evidence type="ECO:0000313" key="1">
    <source>
        <dbReference type="EMBL" id="RNB60800.1"/>
    </source>
</evidence>
<evidence type="ECO:0000313" key="2">
    <source>
        <dbReference type="Proteomes" id="UP000268829"/>
    </source>
</evidence>
<keyword evidence="2" id="KW-1185">Reference proteome</keyword>
<name>A0A3M8BBP7_9BACL</name>
<dbReference type="RefSeq" id="WP_122903230.1">
    <property type="nucleotide sequence ID" value="NZ_CP154342.1"/>
</dbReference>
<dbReference type="EMBL" id="RHHS01000009">
    <property type="protein sequence ID" value="RNB60800.1"/>
    <property type="molecule type" value="Genomic_DNA"/>
</dbReference>
<gene>
    <name evidence="1" type="ORF">EDM57_02690</name>
</gene>
<organism evidence="1 2">
    <name type="scientific">Brevibacillus gelatini</name>
    <dbReference type="NCBI Taxonomy" id="1655277"/>
    <lineage>
        <taxon>Bacteria</taxon>
        <taxon>Bacillati</taxon>
        <taxon>Bacillota</taxon>
        <taxon>Bacilli</taxon>
        <taxon>Bacillales</taxon>
        <taxon>Paenibacillaceae</taxon>
        <taxon>Brevibacillus</taxon>
    </lineage>
</organism>
<sequence length="153" mass="17668">MKKNIGFVFLIIISLFSFVACSEKEWSYRYEGTTENWHGVTEIIPDQENGARFIGKIKYLGDKKVNTIRFVSNLTQTSEQTGHVQNPDFKDGYLTIFQDVPNSESTKNEFKNGVTPEEITLFFGEYPVYKITWTDVEGIENTEIINLKYADQE</sequence>
<dbReference type="PROSITE" id="PS51257">
    <property type="entry name" value="PROKAR_LIPOPROTEIN"/>
    <property type="match status" value="1"/>
</dbReference>
<accession>A0A3M8BBP7</accession>
<dbReference type="OrthoDB" id="2468252at2"/>
<comment type="caution">
    <text evidence="1">The sequence shown here is derived from an EMBL/GenBank/DDBJ whole genome shotgun (WGS) entry which is preliminary data.</text>
</comment>